<evidence type="ECO:0000313" key="2">
    <source>
        <dbReference type="Proteomes" id="UP000483432"/>
    </source>
</evidence>
<name>A0A7C9P548_9PROT</name>
<sequence>MAVLALALAAILMLWVAVLLAFAGPLSARWREPVLRHPLLIIESDDWGAGPLTQADALNRLSALLQRVRDCSGRPAVMTLGVVLEVPDGPLIAATHCSEYHALSLADSRFDAVRAAMQGGIDADVFAPQLHGQCHYWPAAVMAAAKSDSRVHDWLTAPEPAATEDLPSVLQSRWVDASILPSRTLSPEAIQQAVAAEVATYQVVLGRAPEVAVATTFVWSDPVEAAWAQAGVEVIITPGHRATCRNAAGQPGCEDASMLAGERSLSGQTYLVRDVYFEPALGHTPQRLVESVQMRTRQGRASLIETHRFNFLQAQDASLATLESGLTAALTACPDLHFMTPLELARVMNDLDPNWIESRLMPRWAAWSARLDEVPRFRRVARLTGLALPLAWLEHAA</sequence>
<proteinExistence type="predicted"/>
<dbReference type="AlphaFoldDB" id="A0A7C9P548"/>
<gene>
    <name evidence="1" type="ORF">GZ085_04405</name>
</gene>
<dbReference type="EMBL" id="JAAFGW010000044">
    <property type="protein sequence ID" value="NDP47629.1"/>
    <property type="molecule type" value="Genomic_DNA"/>
</dbReference>
<evidence type="ECO:0000313" key="1">
    <source>
        <dbReference type="EMBL" id="NDP47629.1"/>
    </source>
</evidence>
<dbReference type="Proteomes" id="UP000483432">
    <property type="component" value="Unassembled WGS sequence"/>
</dbReference>
<comment type="caution">
    <text evidence="1">The sequence shown here is derived from an EMBL/GenBank/DDBJ whole genome shotgun (WGS) entry which is preliminary data.</text>
</comment>
<protein>
    <submittedName>
        <fullName evidence="1">Uncharacterized protein</fullName>
    </submittedName>
</protein>
<accession>A0A7C9P548</accession>
<organism evidence="1 2">
    <name type="scientific">Sulfuriferula multivorans</name>
    <dbReference type="NCBI Taxonomy" id="1559896"/>
    <lineage>
        <taxon>Bacteria</taxon>
        <taxon>Pseudomonadati</taxon>
        <taxon>Pseudomonadota</taxon>
        <taxon>Betaproteobacteria</taxon>
        <taxon>Nitrosomonadales</taxon>
        <taxon>Sulfuricellaceae</taxon>
        <taxon>Sulfuriferula</taxon>
    </lineage>
</organism>
<reference evidence="1 2" key="1">
    <citation type="submission" date="2019-09" db="EMBL/GenBank/DDBJ databases">
        <title>H2 Metabolism Revealed by Metagenomic Analysis in Subglacial Sediment of East Antarctica.</title>
        <authorList>
            <person name="Yang Z."/>
            <person name="Zhang Y."/>
            <person name="Lv Y."/>
            <person name="Yan W."/>
            <person name="Xiao X."/>
            <person name="Sun B."/>
            <person name="Ma H."/>
        </authorList>
    </citation>
    <scope>NUCLEOTIDE SEQUENCE [LARGE SCALE GENOMIC DNA]</scope>
    <source>
        <strain evidence="1">Bin2_2</strain>
    </source>
</reference>